<sequence length="408" mass="45631">MINPIRRVFTRRTVFRTCVVGVVLLILIVLFYVGIGVSSKEAFINGRISTVLSPLPGQLILREEITPGQVVRMQQPLGNVLTTQANDQIPGLVAQKSLLEIQRADLDKQITGIDRRLQAYQKQQQQYLAESRVQHQLGEKQSDAAFVQLKEELSAISAQATFSRQQLQRYENLFRQHFISRMEYEERKSNTRVLQASQEAKAAELRQRLLEVNAAKSGLQLTGPRTLDAPQQNQRDISLTIENMQQEKLQLIARLQATTQSIQEVAALLHSRQQATLLSSVDGVIWDISEESGASVENGTRIMRVLDCHTRWVDAFFDEADADKLLPGMAVTVRLTTSPSATWKGTIKTLRAGSGRVAVGERDVQPPPEIARRQLPVKVLTAHIDIDWKDVPDPASFCLAGRSVTVNI</sequence>
<evidence type="ECO:0000256" key="1">
    <source>
        <dbReference type="ARBA" id="ARBA00004167"/>
    </source>
</evidence>
<gene>
    <name evidence="6" type="ORF">ED28_13130</name>
</gene>
<keyword evidence="2 5" id="KW-0812">Transmembrane</keyword>
<comment type="caution">
    <text evidence="6">The sequence shown here is derived from an EMBL/GenBank/DDBJ whole genome shotgun (WGS) entry which is preliminary data.</text>
</comment>
<reference evidence="6 7" key="1">
    <citation type="submission" date="2014-04" db="EMBL/GenBank/DDBJ databases">
        <title>Draft genome sequence of Pantoea beijingensis strain LMG 27579, an emerging pathogen to Pleurotus eryngii with potential industrial application.</title>
        <authorList>
            <person name="Xu F."/>
            <person name="Liu Y."/>
            <person name="Wang S."/>
            <person name="Yin Y."/>
            <person name="Ma Y."/>
            <person name="Zhao S."/>
            <person name="Rong C."/>
        </authorList>
    </citation>
    <scope>NUCLEOTIDE SEQUENCE [LARGE SCALE GENOMIC DNA]</scope>
    <source>
        <strain evidence="6 7">LMG 27579</strain>
    </source>
</reference>
<evidence type="ECO:0000313" key="6">
    <source>
        <dbReference type="EMBL" id="RWR01431.1"/>
    </source>
</evidence>
<dbReference type="PANTHER" id="PTHR30386">
    <property type="entry name" value="MEMBRANE FUSION SUBUNIT OF EMRAB-TOLC MULTIDRUG EFFLUX PUMP"/>
    <property type="match status" value="1"/>
</dbReference>
<dbReference type="PANTHER" id="PTHR30386:SF26">
    <property type="entry name" value="TRANSPORT PROTEIN COMB"/>
    <property type="match status" value="1"/>
</dbReference>
<dbReference type="Proteomes" id="UP000288794">
    <property type="component" value="Unassembled WGS sequence"/>
</dbReference>
<dbReference type="InterPro" id="IPR050739">
    <property type="entry name" value="MFP"/>
</dbReference>
<dbReference type="AlphaFoldDB" id="A0A443IB16"/>
<evidence type="ECO:0000313" key="7">
    <source>
        <dbReference type="Proteomes" id="UP000288794"/>
    </source>
</evidence>
<dbReference type="Gene3D" id="2.40.30.170">
    <property type="match status" value="1"/>
</dbReference>
<name>A0A443IB16_9GAMM</name>
<dbReference type="Gene3D" id="1.10.287.470">
    <property type="entry name" value="Helix hairpin bin"/>
    <property type="match status" value="1"/>
</dbReference>
<evidence type="ECO:0000256" key="5">
    <source>
        <dbReference type="SAM" id="Phobius"/>
    </source>
</evidence>
<evidence type="ECO:0000256" key="2">
    <source>
        <dbReference type="ARBA" id="ARBA00022692"/>
    </source>
</evidence>
<evidence type="ECO:0008006" key="8">
    <source>
        <dbReference type="Google" id="ProtNLM"/>
    </source>
</evidence>
<evidence type="ECO:0000256" key="3">
    <source>
        <dbReference type="ARBA" id="ARBA00022989"/>
    </source>
</evidence>
<feature type="transmembrane region" description="Helical" evidence="5">
    <location>
        <begin position="14"/>
        <end position="35"/>
    </location>
</feature>
<keyword evidence="3 5" id="KW-1133">Transmembrane helix</keyword>
<evidence type="ECO:0000256" key="4">
    <source>
        <dbReference type="ARBA" id="ARBA00023136"/>
    </source>
</evidence>
<protein>
    <recommendedName>
        <fullName evidence="8">HlyD family secretion protein</fullName>
    </recommendedName>
</protein>
<keyword evidence="4 5" id="KW-0472">Membrane</keyword>
<keyword evidence="7" id="KW-1185">Reference proteome</keyword>
<proteinExistence type="predicted"/>
<dbReference type="GO" id="GO:0016020">
    <property type="term" value="C:membrane"/>
    <property type="evidence" value="ECO:0007669"/>
    <property type="project" value="UniProtKB-SubCell"/>
</dbReference>
<dbReference type="EMBL" id="JMEE01000036">
    <property type="protein sequence ID" value="RWR01431.1"/>
    <property type="molecule type" value="Genomic_DNA"/>
</dbReference>
<comment type="subcellular location">
    <subcellularLocation>
        <location evidence="1">Membrane</location>
        <topology evidence="1">Single-pass membrane protein</topology>
    </subcellularLocation>
</comment>
<accession>A0A443IB16</accession>
<dbReference type="RefSeq" id="WP_128178518.1">
    <property type="nucleotide sequence ID" value="NZ_CP071409.1"/>
</dbReference>
<organism evidence="6 7">
    <name type="scientific">[Pantoea] beijingensis</name>
    <dbReference type="NCBI Taxonomy" id="1324864"/>
    <lineage>
        <taxon>Bacteria</taxon>
        <taxon>Pseudomonadati</taxon>
        <taxon>Pseudomonadota</taxon>
        <taxon>Gammaproteobacteria</taxon>
        <taxon>Enterobacterales</taxon>
        <taxon>Erwiniaceae</taxon>
        <taxon>Erwinia</taxon>
    </lineage>
</organism>